<evidence type="ECO:0000313" key="1">
    <source>
        <dbReference type="EMBL" id="CCD44006.1"/>
    </source>
</evidence>
<evidence type="ECO:0000313" key="2">
    <source>
        <dbReference type="Proteomes" id="UP000008177"/>
    </source>
</evidence>
<protein>
    <submittedName>
        <fullName evidence="1">Uncharacterized protein</fullName>
    </submittedName>
</protein>
<dbReference type="InParanoid" id="G2XU36"/>
<organism evidence="1 2">
    <name type="scientific">Botryotinia fuckeliana (strain T4)</name>
    <name type="common">Noble rot fungus</name>
    <name type="synonym">Botrytis cinerea</name>
    <dbReference type="NCBI Taxonomy" id="999810"/>
    <lineage>
        <taxon>Eukaryota</taxon>
        <taxon>Fungi</taxon>
        <taxon>Dikarya</taxon>
        <taxon>Ascomycota</taxon>
        <taxon>Pezizomycotina</taxon>
        <taxon>Leotiomycetes</taxon>
        <taxon>Helotiales</taxon>
        <taxon>Sclerotiniaceae</taxon>
        <taxon>Botrytis</taxon>
    </lineage>
</organism>
<proteinExistence type="predicted"/>
<sequence length="153" mass="18130">MDVSQMCFAQMVLGRGGGLRRNVARELRVFMWENNGKKEEGEKDVSVYSNGTDGSKEREVRFPIETSVYKKIRSKFLKQHSKKLEFLRDLESWKRCRKRKRGKIKKEFLTMMETTSSSLFERKRAKEVPCTTPTHLNTWNYRSPVVQQCSWRV</sequence>
<dbReference type="AlphaFoldDB" id="G2XU36"/>
<name>G2XU36_BOTF4</name>
<gene>
    <name evidence="1" type="ORF">BofuT4_P062160.1</name>
</gene>
<dbReference type="Proteomes" id="UP000008177">
    <property type="component" value="Unplaced contigs"/>
</dbReference>
<dbReference type="EMBL" id="FQ790267">
    <property type="protein sequence ID" value="CCD44006.1"/>
    <property type="molecule type" value="Genomic_DNA"/>
</dbReference>
<reference evidence="2" key="1">
    <citation type="journal article" date="2011" name="PLoS Genet.">
        <title>Genomic analysis of the necrotrophic fungal pathogens Sclerotinia sclerotiorum and Botrytis cinerea.</title>
        <authorList>
            <person name="Amselem J."/>
            <person name="Cuomo C.A."/>
            <person name="van Kan J.A."/>
            <person name="Viaud M."/>
            <person name="Benito E.P."/>
            <person name="Couloux A."/>
            <person name="Coutinho P.M."/>
            <person name="de Vries R.P."/>
            <person name="Dyer P.S."/>
            <person name="Fillinger S."/>
            <person name="Fournier E."/>
            <person name="Gout L."/>
            <person name="Hahn M."/>
            <person name="Kohn L."/>
            <person name="Lapalu N."/>
            <person name="Plummer K.M."/>
            <person name="Pradier J.M."/>
            <person name="Quevillon E."/>
            <person name="Sharon A."/>
            <person name="Simon A."/>
            <person name="ten Have A."/>
            <person name="Tudzynski B."/>
            <person name="Tudzynski P."/>
            <person name="Wincker P."/>
            <person name="Andrew M."/>
            <person name="Anthouard V."/>
            <person name="Beever R.E."/>
            <person name="Beffa R."/>
            <person name="Benoit I."/>
            <person name="Bouzid O."/>
            <person name="Brault B."/>
            <person name="Chen Z."/>
            <person name="Choquer M."/>
            <person name="Collemare J."/>
            <person name="Cotton P."/>
            <person name="Danchin E.G."/>
            <person name="Da Silva C."/>
            <person name="Gautier A."/>
            <person name="Giraud C."/>
            <person name="Giraud T."/>
            <person name="Gonzalez C."/>
            <person name="Grossetete S."/>
            <person name="Guldener U."/>
            <person name="Henrissat B."/>
            <person name="Howlett B.J."/>
            <person name="Kodira C."/>
            <person name="Kretschmer M."/>
            <person name="Lappartient A."/>
            <person name="Leroch M."/>
            <person name="Levis C."/>
            <person name="Mauceli E."/>
            <person name="Neuveglise C."/>
            <person name="Oeser B."/>
            <person name="Pearson M."/>
            <person name="Poulain J."/>
            <person name="Poussereau N."/>
            <person name="Quesneville H."/>
            <person name="Rascle C."/>
            <person name="Schumacher J."/>
            <person name="Segurens B."/>
            <person name="Sexton A."/>
            <person name="Silva E."/>
            <person name="Sirven C."/>
            <person name="Soanes D.M."/>
            <person name="Talbot N.J."/>
            <person name="Templeton M."/>
            <person name="Yandava C."/>
            <person name="Yarden O."/>
            <person name="Zeng Q."/>
            <person name="Rollins J.A."/>
            <person name="Lebrun M.H."/>
            <person name="Dickman M."/>
        </authorList>
    </citation>
    <scope>NUCLEOTIDE SEQUENCE [LARGE SCALE GENOMIC DNA]</scope>
    <source>
        <strain evidence="2">T4</strain>
    </source>
</reference>
<accession>G2XU36</accession>
<dbReference type="HOGENOM" id="CLU_1712974_0_0_1"/>